<evidence type="ECO:0000313" key="3">
    <source>
        <dbReference type="EMBL" id="KAJ7644814.1"/>
    </source>
</evidence>
<keyword evidence="4" id="KW-1185">Reference proteome</keyword>
<evidence type="ECO:0000256" key="1">
    <source>
        <dbReference type="SAM" id="MobiDB-lite"/>
    </source>
</evidence>
<dbReference type="EMBL" id="JARKIF010000003">
    <property type="protein sequence ID" value="KAJ7644814.1"/>
    <property type="molecule type" value="Genomic_DNA"/>
</dbReference>
<dbReference type="InterPro" id="IPR037291">
    <property type="entry name" value="DUF4139"/>
</dbReference>
<accession>A0AAD7CC82</accession>
<evidence type="ECO:0000313" key="4">
    <source>
        <dbReference type="Proteomes" id="UP001221142"/>
    </source>
</evidence>
<reference evidence="3" key="1">
    <citation type="submission" date="2023-03" db="EMBL/GenBank/DDBJ databases">
        <title>Massive genome expansion in bonnet fungi (Mycena s.s.) driven by repeated elements and novel gene families across ecological guilds.</title>
        <authorList>
            <consortium name="Lawrence Berkeley National Laboratory"/>
            <person name="Harder C.B."/>
            <person name="Miyauchi S."/>
            <person name="Viragh M."/>
            <person name="Kuo A."/>
            <person name="Thoen E."/>
            <person name="Andreopoulos B."/>
            <person name="Lu D."/>
            <person name="Skrede I."/>
            <person name="Drula E."/>
            <person name="Henrissat B."/>
            <person name="Morin E."/>
            <person name="Kohler A."/>
            <person name="Barry K."/>
            <person name="LaButti K."/>
            <person name="Morin E."/>
            <person name="Salamov A."/>
            <person name="Lipzen A."/>
            <person name="Mereny Z."/>
            <person name="Hegedus B."/>
            <person name="Baldrian P."/>
            <person name="Stursova M."/>
            <person name="Weitz H."/>
            <person name="Taylor A."/>
            <person name="Grigoriev I.V."/>
            <person name="Nagy L.G."/>
            <person name="Martin F."/>
            <person name="Kauserud H."/>
        </authorList>
    </citation>
    <scope>NUCLEOTIDE SEQUENCE</scope>
    <source>
        <strain evidence="3">9284</strain>
    </source>
</reference>
<dbReference type="AlphaFoldDB" id="A0AAD7CC82"/>
<sequence>MITTTELQAKREKLANGLARCQKSLASLDKYLDSLAVQHLEVASLDKVLETCETSGGRLDAQKAQLTSELNVVDCEIAIESARLRTPHEDDKLRTKVAVGLFAPSAKDVEIALIYAVPFASWTALYDIRVDMDTKENPVTLIYKAAVEQNTGECWDDVPLQLETSTPTFGLDIPELSPWNLHIYQPAFKSSKSVGRGASQQSAPPSGVYYRSRTVPHTSEVPEEESEVPMDHAGAAVSSKGNVSATFRVPGLVTIPCDGDVHNFTIVELSLKAVMSWVCVPKIDTKTHLKARVTNASEYTLLEGTASVYVDGSFISRSVVPAVSPQESFDCPLGIDTSIRVTYHPVIKKLSHSGFVSRSANHLFSQRITVFNTKSVGIDQLKIIDHVPTSQNSAIEVKLTNPALTVPSIGEGTSKNAPKEPQVVKVAKGVKAQWDGVDEPGCEIESLGLDRKLNWICTVPAQGKMNLALEWEVNVTPASTKVVGL</sequence>
<proteinExistence type="predicted"/>
<dbReference type="PANTHER" id="PTHR31005:SF8">
    <property type="entry name" value="DUF4139 DOMAIN-CONTAINING PROTEIN"/>
    <property type="match status" value="1"/>
</dbReference>
<dbReference type="NCBIfam" id="TIGR02231">
    <property type="entry name" value="mucoidy inhibitor MuiA family protein"/>
    <property type="match status" value="1"/>
</dbReference>
<comment type="caution">
    <text evidence="3">The sequence shown here is derived from an EMBL/GenBank/DDBJ whole genome shotgun (WGS) entry which is preliminary data.</text>
</comment>
<dbReference type="Proteomes" id="UP001221142">
    <property type="component" value="Unassembled WGS sequence"/>
</dbReference>
<evidence type="ECO:0000259" key="2">
    <source>
        <dbReference type="Pfam" id="PF13598"/>
    </source>
</evidence>
<name>A0AAD7CC82_9AGAR</name>
<feature type="region of interest" description="Disordered" evidence="1">
    <location>
        <begin position="193"/>
        <end position="229"/>
    </location>
</feature>
<organism evidence="3 4">
    <name type="scientific">Roridomyces roridus</name>
    <dbReference type="NCBI Taxonomy" id="1738132"/>
    <lineage>
        <taxon>Eukaryota</taxon>
        <taxon>Fungi</taxon>
        <taxon>Dikarya</taxon>
        <taxon>Basidiomycota</taxon>
        <taxon>Agaricomycotina</taxon>
        <taxon>Agaricomycetes</taxon>
        <taxon>Agaricomycetidae</taxon>
        <taxon>Agaricales</taxon>
        <taxon>Marasmiineae</taxon>
        <taxon>Mycenaceae</taxon>
        <taxon>Roridomyces</taxon>
    </lineage>
</organism>
<dbReference type="PANTHER" id="PTHR31005">
    <property type="entry name" value="DUF4139 DOMAIN-CONTAINING PROTEIN"/>
    <property type="match status" value="1"/>
</dbReference>
<dbReference type="InterPro" id="IPR011935">
    <property type="entry name" value="CHP02231"/>
</dbReference>
<protein>
    <recommendedName>
        <fullName evidence="2">DUF4139 domain-containing protein</fullName>
    </recommendedName>
</protein>
<feature type="domain" description="DUF4139" evidence="2">
    <location>
        <begin position="112"/>
        <end position="403"/>
    </location>
</feature>
<dbReference type="Pfam" id="PF13598">
    <property type="entry name" value="DUF4139"/>
    <property type="match status" value="1"/>
</dbReference>
<gene>
    <name evidence="3" type="ORF">FB45DRAFT_1116673</name>
</gene>
<feature type="compositionally biased region" description="Polar residues" evidence="1">
    <location>
        <begin position="193"/>
        <end position="204"/>
    </location>
</feature>